<dbReference type="InterPro" id="IPR032675">
    <property type="entry name" value="LRR_dom_sf"/>
</dbReference>
<feature type="compositionally biased region" description="Polar residues" evidence="1">
    <location>
        <begin position="1"/>
        <end position="10"/>
    </location>
</feature>
<gene>
    <name evidence="3" type="ORF">EJB05_02313</name>
</gene>
<feature type="region of interest" description="Disordered" evidence="1">
    <location>
        <begin position="1"/>
        <end position="111"/>
    </location>
</feature>
<dbReference type="Proteomes" id="UP000324897">
    <property type="component" value="Chromosome 6"/>
</dbReference>
<evidence type="ECO:0000313" key="3">
    <source>
        <dbReference type="EMBL" id="TVU50916.1"/>
    </source>
</evidence>
<evidence type="ECO:0000259" key="2">
    <source>
        <dbReference type="Pfam" id="PF24758"/>
    </source>
</evidence>
<keyword evidence="4" id="KW-1185">Reference proteome</keyword>
<evidence type="ECO:0000313" key="4">
    <source>
        <dbReference type="Proteomes" id="UP000324897"/>
    </source>
</evidence>
<name>A0A5J9WSR7_9POAL</name>
<dbReference type="Gramene" id="TVU50916">
    <property type="protein sequence ID" value="TVU50916"/>
    <property type="gene ID" value="EJB05_02313"/>
</dbReference>
<reference evidence="3 4" key="1">
    <citation type="journal article" date="2019" name="Sci. Rep.">
        <title>A high-quality genome of Eragrostis curvula grass provides insights into Poaceae evolution and supports new strategies to enhance forage quality.</title>
        <authorList>
            <person name="Carballo J."/>
            <person name="Santos B.A.C.M."/>
            <person name="Zappacosta D."/>
            <person name="Garbus I."/>
            <person name="Selva J.P."/>
            <person name="Gallo C.A."/>
            <person name="Diaz A."/>
            <person name="Albertini E."/>
            <person name="Caccamo M."/>
            <person name="Echenique V."/>
        </authorList>
    </citation>
    <scope>NUCLEOTIDE SEQUENCE [LARGE SCALE GENOMIC DNA]</scope>
    <source>
        <strain evidence="4">cv. Victoria</strain>
        <tissue evidence="3">Leaf</tissue>
    </source>
</reference>
<proteinExistence type="predicted"/>
<dbReference type="SUPFAM" id="SSF81383">
    <property type="entry name" value="F-box domain"/>
    <property type="match status" value="1"/>
</dbReference>
<feature type="domain" description="F-box/LRR-repeat protein 15/At3g58940/PEG3-like LRR" evidence="2">
    <location>
        <begin position="218"/>
        <end position="345"/>
    </location>
</feature>
<dbReference type="PANTHER" id="PTHR31900">
    <property type="entry name" value="F-BOX/RNI SUPERFAMILY PROTEIN-RELATED"/>
    <property type="match status" value="1"/>
</dbReference>
<dbReference type="Gene3D" id="3.80.10.10">
    <property type="entry name" value="Ribonuclease Inhibitor"/>
    <property type="match status" value="1"/>
</dbReference>
<dbReference type="OrthoDB" id="773549at2759"/>
<feature type="non-terminal residue" evidence="3">
    <location>
        <position position="1"/>
    </location>
</feature>
<dbReference type="SUPFAM" id="SSF52047">
    <property type="entry name" value="RNI-like"/>
    <property type="match status" value="1"/>
</dbReference>
<dbReference type="InterPro" id="IPR036047">
    <property type="entry name" value="F-box-like_dom_sf"/>
</dbReference>
<protein>
    <recommendedName>
        <fullName evidence="2">F-box/LRR-repeat protein 15/At3g58940/PEG3-like LRR domain-containing protein</fullName>
    </recommendedName>
</protein>
<dbReference type="InterPro" id="IPR055411">
    <property type="entry name" value="LRR_FXL15/At3g58940/PEG3-like"/>
</dbReference>
<dbReference type="InterPro" id="IPR050232">
    <property type="entry name" value="FBL13/AtMIF1-like"/>
</dbReference>
<organism evidence="3 4">
    <name type="scientific">Eragrostis curvula</name>
    <name type="common">weeping love grass</name>
    <dbReference type="NCBI Taxonomy" id="38414"/>
    <lineage>
        <taxon>Eukaryota</taxon>
        <taxon>Viridiplantae</taxon>
        <taxon>Streptophyta</taxon>
        <taxon>Embryophyta</taxon>
        <taxon>Tracheophyta</taxon>
        <taxon>Spermatophyta</taxon>
        <taxon>Magnoliopsida</taxon>
        <taxon>Liliopsida</taxon>
        <taxon>Poales</taxon>
        <taxon>Poaceae</taxon>
        <taxon>PACMAD clade</taxon>
        <taxon>Chloridoideae</taxon>
        <taxon>Eragrostideae</taxon>
        <taxon>Eragrostidinae</taxon>
        <taxon>Eragrostis</taxon>
    </lineage>
</organism>
<comment type="caution">
    <text evidence="3">The sequence shown here is derived from an EMBL/GenBank/DDBJ whole genome shotgun (WGS) entry which is preliminary data.</text>
</comment>
<feature type="compositionally biased region" description="Basic residues" evidence="1">
    <location>
        <begin position="73"/>
        <end position="82"/>
    </location>
</feature>
<evidence type="ECO:0000256" key="1">
    <source>
        <dbReference type="SAM" id="MobiDB-lite"/>
    </source>
</evidence>
<accession>A0A5J9WSR7</accession>
<dbReference type="EMBL" id="RWGY01000002">
    <property type="protein sequence ID" value="TVU50916.1"/>
    <property type="molecule type" value="Genomic_DNA"/>
</dbReference>
<dbReference type="Pfam" id="PF24758">
    <property type="entry name" value="LRR_At5g56370"/>
    <property type="match status" value="1"/>
</dbReference>
<dbReference type="AlphaFoldDB" id="A0A5J9WSR7"/>
<dbReference type="PANTHER" id="PTHR31900:SF27">
    <property type="entry name" value="FBD DOMAIN-CONTAINING PROTEIN"/>
    <property type="match status" value="1"/>
</dbReference>
<sequence length="584" mass="65234">MAQERASSATKRAMLSPPPRAQAATGAGAGDRTSPATKMARPSPPPRAPATTAAGKGDRAPPGGALSSAATRGRGRRRRRRGPNTAGDEDGGALSSSAGPRRRRRRASARDRLSALDDATLHAILARLPLRDAAATAALSRRWPRVFATLPRLLLRPASFNRRGFPDGGDEDCCEDAARWWRSLSRLLDHRAAPVTAFDVEFRFTRQHGEWSRGVFRDLSLSGGLLELSIANTNFAECYTLPSPVYTCQTLTSLDLYNCRLQIPSKITGLRTVRSLRLRNVVIEDAGLRRMISRCSAMESLVIHDVHKARSIFIRAPCLEKLEIYSYRPLCISLSKAVRLDTVRLGFSYGYPEYSWSINDTLDTDEDQPFCEIKELPDYKKMADREHKQTDEVKNMTKFLSGLSCAKQLRLYLSTEFSEVLSMAKVSMQKLLSQKSCLLELTTLALTLDYNHEVLATLVSCLLNSSPNLKHLTIIELRHPGSPVPLAAAFWKEQIKGDHFLNHLSTVNFYTDSLFEIHPCGGLCRFLVMHAKVLKKMSIEYHRSLVKPEHVAKLEAVRRNIHLWPRASGDVLLELYPVDRCPCF</sequence>